<feature type="compositionally biased region" description="Polar residues" evidence="2">
    <location>
        <begin position="420"/>
        <end position="431"/>
    </location>
</feature>
<sequence length="475" mass="53505">MVELLEHATTVANRRTSVLVIDLLASGARRPMFFASTSMGNEREMLALTSQLQLYESLVRDIYPKLDVELAKFVDQALGKIASLPPSSPTVAKIPDEPDPSTPTLSYVDHTLEDFNRDISLQAIGFIGEHSATAWLYRLRCLIGKTSSNSDGQFEEPARPSIASCTFFMDDAGILPTNDTDVFAYPPQAVADELVDRYFQVAHASFPVVGKEIFLSQCRSFYSNSTKHPGSKWMALLNMVFAIAGRHSELSRDQPQLDYNTHSVYFSRARRLSMGNGALLDHPNLQQTQIEGLISLYLLSIGQVNRAWRTCGIAIQSAIVMGIHLRTESPSITHVSKETRYRLWWALYMLDILLSVMTGRMPRIQPEHCTTPLPVPYKEEEFWDEHVRRLILDNQSRARLMDSLLSFDPTEVNDPLAHSPSPQSTSQRESFSQQPQANVSLYLLYSIDLAVMMRQAIEILYSPEARRRQLVCSAS</sequence>
<dbReference type="Proteomes" id="UP000070168">
    <property type="component" value="Unassembled WGS sequence"/>
</dbReference>
<feature type="domain" description="Xylanolytic transcriptional activator regulatory" evidence="3">
    <location>
        <begin position="307"/>
        <end position="380"/>
    </location>
</feature>
<accession>A0A135LPH5</accession>
<dbReference type="PANTHER" id="PTHR47654:SF1">
    <property type="entry name" value="ZN(II)2CYS6 TRANSCRIPTION FACTOR (EUROFUNG)"/>
    <property type="match status" value="1"/>
</dbReference>
<dbReference type="GO" id="GO:0008270">
    <property type="term" value="F:zinc ion binding"/>
    <property type="evidence" value="ECO:0007669"/>
    <property type="project" value="InterPro"/>
</dbReference>
<dbReference type="CDD" id="cd12148">
    <property type="entry name" value="fungal_TF_MHR"/>
    <property type="match status" value="1"/>
</dbReference>
<dbReference type="EMBL" id="LHQR01000044">
    <property type="protein sequence ID" value="KXG50875.1"/>
    <property type="molecule type" value="Genomic_DNA"/>
</dbReference>
<dbReference type="GO" id="GO:0003677">
    <property type="term" value="F:DNA binding"/>
    <property type="evidence" value="ECO:0007669"/>
    <property type="project" value="InterPro"/>
</dbReference>
<dbReference type="GO" id="GO:0006351">
    <property type="term" value="P:DNA-templated transcription"/>
    <property type="evidence" value="ECO:0007669"/>
    <property type="project" value="InterPro"/>
</dbReference>
<dbReference type="InterPro" id="IPR007219">
    <property type="entry name" value="XnlR_reg_dom"/>
</dbReference>
<dbReference type="Pfam" id="PF04082">
    <property type="entry name" value="Fungal_trans"/>
    <property type="match status" value="1"/>
</dbReference>
<evidence type="ECO:0000259" key="3">
    <source>
        <dbReference type="SMART" id="SM00906"/>
    </source>
</evidence>
<evidence type="ECO:0000256" key="1">
    <source>
        <dbReference type="ARBA" id="ARBA00023242"/>
    </source>
</evidence>
<dbReference type="SMART" id="SM00906">
    <property type="entry name" value="Fungal_trans"/>
    <property type="match status" value="1"/>
</dbReference>
<evidence type="ECO:0000313" key="4">
    <source>
        <dbReference type="EMBL" id="KXG50875.1"/>
    </source>
</evidence>
<protein>
    <submittedName>
        <fullName evidence="4">Transcription factor</fullName>
    </submittedName>
</protein>
<dbReference type="InterPro" id="IPR053230">
    <property type="entry name" value="Trans_reg_galc"/>
</dbReference>
<dbReference type="AlphaFoldDB" id="A0A135LPH5"/>
<keyword evidence="1" id="KW-0539">Nucleus</keyword>
<dbReference type="PANTHER" id="PTHR47654">
    <property type="entry name" value="ZN(II)2CYS6 TRANSCRIPTION FACTOR (EUROFUNG)-RELATED"/>
    <property type="match status" value="1"/>
</dbReference>
<dbReference type="OrthoDB" id="5296287at2759"/>
<dbReference type="GeneID" id="63709461"/>
<reference evidence="4 5" key="1">
    <citation type="journal article" date="2016" name="BMC Genomics">
        <title>Genome sequencing and secondary metabolism of the postharvest pathogen Penicillium griseofulvum.</title>
        <authorList>
            <person name="Banani H."/>
            <person name="Marcet-Houben M."/>
            <person name="Ballester A.R."/>
            <person name="Abbruscato P."/>
            <person name="Gonzalez-Candelas L."/>
            <person name="Gabaldon T."/>
            <person name="Spadaro D."/>
        </authorList>
    </citation>
    <scope>NUCLEOTIDE SEQUENCE [LARGE SCALE GENOMIC DNA]</scope>
    <source>
        <strain evidence="4 5">PG3</strain>
    </source>
</reference>
<feature type="region of interest" description="Disordered" evidence="2">
    <location>
        <begin position="412"/>
        <end position="431"/>
    </location>
</feature>
<evidence type="ECO:0000313" key="5">
    <source>
        <dbReference type="Proteomes" id="UP000070168"/>
    </source>
</evidence>
<organism evidence="4 5">
    <name type="scientific">Penicillium patulum</name>
    <name type="common">Penicillium griseofulvum</name>
    <dbReference type="NCBI Taxonomy" id="5078"/>
    <lineage>
        <taxon>Eukaryota</taxon>
        <taxon>Fungi</taxon>
        <taxon>Dikarya</taxon>
        <taxon>Ascomycota</taxon>
        <taxon>Pezizomycotina</taxon>
        <taxon>Eurotiomycetes</taxon>
        <taxon>Eurotiomycetidae</taxon>
        <taxon>Eurotiales</taxon>
        <taxon>Aspergillaceae</taxon>
        <taxon>Penicillium</taxon>
    </lineage>
</organism>
<gene>
    <name evidence="4" type="ORF">PGRI_064470</name>
</gene>
<name>A0A135LPH5_PENPA</name>
<proteinExistence type="predicted"/>
<dbReference type="RefSeq" id="XP_040649411.1">
    <property type="nucleotide sequence ID" value="XM_040794161.1"/>
</dbReference>
<comment type="caution">
    <text evidence="4">The sequence shown here is derived from an EMBL/GenBank/DDBJ whole genome shotgun (WGS) entry which is preliminary data.</text>
</comment>
<keyword evidence="5" id="KW-1185">Reference proteome</keyword>
<evidence type="ECO:0000256" key="2">
    <source>
        <dbReference type="SAM" id="MobiDB-lite"/>
    </source>
</evidence>